<proteinExistence type="predicted"/>
<sequence length="287" mass="31802">MARSLIEICSKSSRRVVVVASCGAGRGERRGKKCPDRAHAKRPWHNATTTQRAVGTFLSLLAPVPEIFRFRGWSSVSALVRGRTEQQRASSEADHYLGAKHLWEESGGYGRRDGGDWSASGFEPADGEERADGQKVRHAKRSRVCGPPGCVTATTWWTWVERQEDPGIQVRRIGSPARLARLQHISNSPAFCVIMVSTSAVLSSLVGGEREAQAILLFTWIQRGDRLLGDKAAGLFWGGNRRKARICHSSCCRKKREALAIGQRGRVGVRACSVQRRRFAPKQCRRT</sequence>
<organism evidence="2 3">
    <name type="scientific">Saccharata proteae CBS 121410</name>
    <dbReference type="NCBI Taxonomy" id="1314787"/>
    <lineage>
        <taxon>Eukaryota</taxon>
        <taxon>Fungi</taxon>
        <taxon>Dikarya</taxon>
        <taxon>Ascomycota</taxon>
        <taxon>Pezizomycotina</taxon>
        <taxon>Dothideomycetes</taxon>
        <taxon>Dothideomycetes incertae sedis</taxon>
        <taxon>Botryosphaeriales</taxon>
        <taxon>Saccharataceae</taxon>
        <taxon>Saccharata</taxon>
    </lineage>
</organism>
<evidence type="ECO:0000313" key="2">
    <source>
        <dbReference type="EMBL" id="KAF2089103.1"/>
    </source>
</evidence>
<dbReference type="EMBL" id="ML978715">
    <property type="protein sequence ID" value="KAF2089103.1"/>
    <property type="molecule type" value="Genomic_DNA"/>
</dbReference>
<keyword evidence="3" id="KW-1185">Reference proteome</keyword>
<evidence type="ECO:0000313" key="3">
    <source>
        <dbReference type="Proteomes" id="UP000799776"/>
    </source>
</evidence>
<dbReference type="Proteomes" id="UP000799776">
    <property type="component" value="Unassembled WGS sequence"/>
</dbReference>
<name>A0A6A5YC68_9PEZI</name>
<evidence type="ECO:0000256" key="1">
    <source>
        <dbReference type="SAM" id="MobiDB-lite"/>
    </source>
</evidence>
<gene>
    <name evidence="2" type="ORF">K490DRAFT_55697</name>
</gene>
<accession>A0A6A5YC68</accession>
<feature type="region of interest" description="Disordered" evidence="1">
    <location>
        <begin position="114"/>
        <end position="143"/>
    </location>
</feature>
<dbReference type="AlphaFoldDB" id="A0A6A5YC68"/>
<protein>
    <submittedName>
        <fullName evidence="2">Uncharacterized protein</fullName>
    </submittedName>
</protein>
<reference evidence="2" key="1">
    <citation type="journal article" date="2020" name="Stud. Mycol.">
        <title>101 Dothideomycetes genomes: a test case for predicting lifestyles and emergence of pathogens.</title>
        <authorList>
            <person name="Haridas S."/>
            <person name="Albert R."/>
            <person name="Binder M."/>
            <person name="Bloem J."/>
            <person name="Labutti K."/>
            <person name="Salamov A."/>
            <person name="Andreopoulos B."/>
            <person name="Baker S."/>
            <person name="Barry K."/>
            <person name="Bills G."/>
            <person name="Bluhm B."/>
            <person name="Cannon C."/>
            <person name="Castanera R."/>
            <person name="Culley D."/>
            <person name="Daum C."/>
            <person name="Ezra D."/>
            <person name="Gonzalez J."/>
            <person name="Henrissat B."/>
            <person name="Kuo A."/>
            <person name="Liang C."/>
            <person name="Lipzen A."/>
            <person name="Lutzoni F."/>
            <person name="Magnuson J."/>
            <person name="Mondo S."/>
            <person name="Nolan M."/>
            <person name="Ohm R."/>
            <person name="Pangilinan J."/>
            <person name="Park H.-J."/>
            <person name="Ramirez L."/>
            <person name="Alfaro M."/>
            <person name="Sun H."/>
            <person name="Tritt A."/>
            <person name="Yoshinaga Y."/>
            <person name="Zwiers L.-H."/>
            <person name="Turgeon B."/>
            <person name="Goodwin S."/>
            <person name="Spatafora J."/>
            <person name="Crous P."/>
            <person name="Grigoriev I."/>
        </authorList>
    </citation>
    <scope>NUCLEOTIDE SEQUENCE</scope>
    <source>
        <strain evidence="2">CBS 121410</strain>
    </source>
</reference>